<evidence type="ECO:0000256" key="5">
    <source>
        <dbReference type="ARBA" id="ARBA00022691"/>
    </source>
</evidence>
<dbReference type="CDD" id="cd01335">
    <property type="entry name" value="Radical_SAM"/>
    <property type="match status" value="1"/>
</dbReference>
<reference evidence="11" key="1">
    <citation type="journal article" date="2020" name="mSystems">
        <title>Genome- and Community-Level Interaction Insights into Carbon Utilization and Element Cycling Functions of Hydrothermarchaeota in Hydrothermal Sediment.</title>
        <authorList>
            <person name="Zhou Z."/>
            <person name="Liu Y."/>
            <person name="Xu W."/>
            <person name="Pan J."/>
            <person name="Luo Z.H."/>
            <person name="Li M."/>
        </authorList>
    </citation>
    <scope>NUCLEOTIDE SEQUENCE [LARGE SCALE GENOMIC DNA]</scope>
    <source>
        <strain evidence="11">SpSt-70</strain>
    </source>
</reference>
<sequence>MRKIAFYTFGCKVNQYETEHLKILARNLGFEVVPFGQKADLIFINSCAVTHVAERKARRLINFIKNHFPEAKIILAGCYSERLKLSSEIIPVDLILDNKEKWRFFGGDENSGFVSSEDRARAILKIQDGCNNFCSYCIVPYLRGRERSKPLDKVVEEAKKLVESGFKEIILTGIRLGTYGSDWGDKDALYKLLLNLFEIDGLAKIRLSSIEPMDITENLIELADHPKLCKHWHIPLQSGDDDILKKMNRRYDTKYFENIICKLREKVPNIAITTDIIVGYPEESEENFNNTYLFAEKIGFMRIHVFPFSPRPFTKAYDLKPLPYEIITKRKEKLIKLSSKLWKTYVSKFLGKEIEVMVEEKEGDVYRGTTENYIKVEFKSNLLLKEGDYTKVRLLTIDEENEKVLGEHLESKVKAKL</sequence>
<evidence type="ECO:0000256" key="6">
    <source>
        <dbReference type="ARBA" id="ARBA00022723"/>
    </source>
</evidence>
<dbReference type="Gene3D" id="3.40.50.12160">
    <property type="entry name" value="Methylthiotransferase, N-terminal domain"/>
    <property type="match status" value="1"/>
</dbReference>
<evidence type="ECO:0000256" key="7">
    <source>
        <dbReference type="ARBA" id="ARBA00023004"/>
    </source>
</evidence>
<dbReference type="SFLD" id="SFLDG01061">
    <property type="entry name" value="methylthiotransferase"/>
    <property type="match status" value="1"/>
</dbReference>
<proteinExistence type="predicted"/>
<protein>
    <submittedName>
        <fullName evidence="11">MiaB/RimO family radical SAM methylthiotransferase</fullName>
    </submittedName>
</protein>
<evidence type="ECO:0000256" key="2">
    <source>
        <dbReference type="ARBA" id="ARBA00022485"/>
    </source>
</evidence>
<keyword evidence="2" id="KW-0004">4Fe-4S</keyword>
<dbReference type="NCBIfam" id="TIGR00089">
    <property type="entry name" value="MiaB/RimO family radical SAM methylthiotransferase"/>
    <property type="match status" value="1"/>
</dbReference>
<evidence type="ECO:0000256" key="3">
    <source>
        <dbReference type="ARBA" id="ARBA00022490"/>
    </source>
</evidence>
<dbReference type="Pfam" id="PF00919">
    <property type="entry name" value="UPF0004"/>
    <property type="match status" value="1"/>
</dbReference>
<evidence type="ECO:0000259" key="10">
    <source>
        <dbReference type="PROSITE" id="PS51918"/>
    </source>
</evidence>
<gene>
    <name evidence="11" type="ORF">ENU78_05675</name>
</gene>
<dbReference type="GO" id="GO:0046872">
    <property type="term" value="F:metal ion binding"/>
    <property type="evidence" value="ECO:0007669"/>
    <property type="project" value="UniProtKB-KW"/>
</dbReference>
<dbReference type="GO" id="GO:0035598">
    <property type="term" value="F:tRNA (N(6)-L-threonylcarbamoyladenosine(37)-C(2))-methylthiotransferase activity"/>
    <property type="evidence" value="ECO:0007669"/>
    <property type="project" value="TreeGrafter"/>
</dbReference>
<dbReference type="GO" id="GO:0051539">
    <property type="term" value="F:4 iron, 4 sulfur cluster binding"/>
    <property type="evidence" value="ECO:0007669"/>
    <property type="project" value="UniProtKB-KW"/>
</dbReference>
<dbReference type="FunFam" id="3.80.30.20:FF:000001">
    <property type="entry name" value="tRNA-2-methylthio-N(6)-dimethylallyladenosine synthase 2"/>
    <property type="match status" value="1"/>
</dbReference>
<keyword evidence="5" id="KW-0949">S-adenosyl-L-methionine</keyword>
<organism evidence="11">
    <name type="scientific">Dictyoglomus thermophilum</name>
    <dbReference type="NCBI Taxonomy" id="14"/>
    <lineage>
        <taxon>Bacteria</taxon>
        <taxon>Pseudomonadati</taxon>
        <taxon>Dictyoglomota</taxon>
        <taxon>Dictyoglomia</taxon>
        <taxon>Dictyoglomales</taxon>
        <taxon>Dictyoglomaceae</taxon>
        <taxon>Dictyoglomus</taxon>
    </lineage>
</organism>
<dbReference type="InterPro" id="IPR038135">
    <property type="entry name" value="Methylthiotransferase_N_sf"/>
</dbReference>
<dbReference type="SUPFAM" id="SSF102114">
    <property type="entry name" value="Radical SAM enzymes"/>
    <property type="match status" value="1"/>
</dbReference>
<comment type="caution">
    <text evidence="11">The sequence shown here is derived from an EMBL/GenBank/DDBJ whole genome shotgun (WGS) entry which is preliminary data.</text>
</comment>
<dbReference type="Pfam" id="PF04055">
    <property type="entry name" value="Radical_SAM"/>
    <property type="match status" value="1"/>
</dbReference>
<keyword evidence="8" id="KW-0411">Iron-sulfur</keyword>
<keyword evidence="4 11" id="KW-0808">Transferase</keyword>
<evidence type="ECO:0000256" key="4">
    <source>
        <dbReference type="ARBA" id="ARBA00022679"/>
    </source>
</evidence>
<dbReference type="PANTHER" id="PTHR11918:SF45">
    <property type="entry name" value="THREONYLCARBAMOYLADENOSINE TRNA METHYLTHIOTRANSFERASE"/>
    <property type="match status" value="1"/>
</dbReference>
<dbReference type="PROSITE" id="PS51918">
    <property type="entry name" value="RADICAL_SAM"/>
    <property type="match status" value="1"/>
</dbReference>
<dbReference type="AlphaFoldDB" id="A0A7V4DXL3"/>
<dbReference type="InterPro" id="IPR005839">
    <property type="entry name" value="Methylthiotransferase"/>
</dbReference>
<dbReference type="SMART" id="SM00729">
    <property type="entry name" value="Elp3"/>
    <property type="match status" value="1"/>
</dbReference>
<dbReference type="InterPro" id="IPR058240">
    <property type="entry name" value="rSAM_sf"/>
</dbReference>
<dbReference type="InterPro" id="IPR020612">
    <property type="entry name" value="Methylthiotransferase_CS"/>
</dbReference>
<comment type="cofactor">
    <cofactor evidence="1">
        <name>[4Fe-4S] cluster</name>
        <dbReference type="ChEBI" id="CHEBI:49883"/>
    </cofactor>
</comment>
<dbReference type="PROSITE" id="PS51449">
    <property type="entry name" value="MTTASE_N"/>
    <property type="match status" value="1"/>
</dbReference>
<dbReference type="SFLD" id="SFLDS00029">
    <property type="entry name" value="Radical_SAM"/>
    <property type="match status" value="1"/>
</dbReference>
<accession>A0A7V4DXL3</accession>
<evidence type="ECO:0000256" key="1">
    <source>
        <dbReference type="ARBA" id="ARBA00001966"/>
    </source>
</evidence>
<feature type="domain" description="MTTase N-terminal" evidence="9">
    <location>
        <begin position="2"/>
        <end position="113"/>
    </location>
</feature>
<keyword evidence="3" id="KW-0963">Cytoplasm</keyword>
<keyword evidence="6" id="KW-0479">Metal-binding</keyword>
<dbReference type="PROSITE" id="PS01278">
    <property type="entry name" value="MTTASE_RADICAL"/>
    <property type="match status" value="1"/>
</dbReference>
<dbReference type="InterPro" id="IPR013848">
    <property type="entry name" value="Methylthiotransferase_N"/>
</dbReference>
<evidence type="ECO:0000313" key="11">
    <source>
        <dbReference type="EMBL" id="HGK23915.1"/>
    </source>
</evidence>
<dbReference type="SFLD" id="SFLDG01082">
    <property type="entry name" value="B12-binding_domain_containing"/>
    <property type="match status" value="1"/>
</dbReference>
<feature type="domain" description="Radical SAM core" evidence="10">
    <location>
        <begin position="116"/>
        <end position="344"/>
    </location>
</feature>
<evidence type="ECO:0000256" key="8">
    <source>
        <dbReference type="ARBA" id="ARBA00023014"/>
    </source>
</evidence>
<evidence type="ECO:0000259" key="9">
    <source>
        <dbReference type="PROSITE" id="PS51449"/>
    </source>
</evidence>
<keyword evidence="7" id="KW-0408">Iron</keyword>
<name>A0A7V4DXL3_DICTH</name>
<dbReference type="InterPro" id="IPR023404">
    <property type="entry name" value="rSAM_horseshoe"/>
</dbReference>
<dbReference type="InterPro" id="IPR007197">
    <property type="entry name" value="rSAM"/>
</dbReference>
<dbReference type="RefSeq" id="WP_149123167.1">
    <property type="nucleotide sequence ID" value="NZ_VTFL01000006.1"/>
</dbReference>
<dbReference type="PANTHER" id="PTHR11918">
    <property type="entry name" value="RADICAL SAM PROTEINS"/>
    <property type="match status" value="1"/>
</dbReference>
<dbReference type="EMBL" id="DTDV01000015">
    <property type="protein sequence ID" value="HGK23915.1"/>
    <property type="molecule type" value="Genomic_DNA"/>
</dbReference>
<dbReference type="Gene3D" id="3.80.30.20">
    <property type="entry name" value="tm_1862 like domain"/>
    <property type="match status" value="1"/>
</dbReference>
<dbReference type="InterPro" id="IPR006638">
    <property type="entry name" value="Elp3/MiaA/NifB-like_rSAM"/>
</dbReference>